<dbReference type="PROSITE" id="PS50109">
    <property type="entry name" value="HIS_KIN"/>
    <property type="match status" value="1"/>
</dbReference>
<dbReference type="InterPro" id="IPR005467">
    <property type="entry name" value="His_kinase_dom"/>
</dbReference>
<keyword evidence="7" id="KW-0067">ATP-binding</keyword>
<evidence type="ECO:0000256" key="8">
    <source>
        <dbReference type="ARBA" id="ARBA00023012"/>
    </source>
</evidence>
<keyword evidence="10" id="KW-1133">Transmembrane helix</keyword>
<dbReference type="CDD" id="cd00082">
    <property type="entry name" value="HisKA"/>
    <property type="match status" value="1"/>
</dbReference>
<dbReference type="InterPro" id="IPR003594">
    <property type="entry name" value="HATPase_dom"/>
</dbReference>
<dbReference type="PRINTS" id="PR00344">
    <property type="entry name" value="BCTRLSENSOR"/>
</dbReference>
<keyword evidence="8" id="KW-0902">Two-component regulatory system</keyword>
<dbReference type="RefSeq" id="WP_084574920.1">
    <property type="nucleotide sequence ID" value="NZ_CP155572.1"/>
</dbReference>
<evidence type="ECO:0000256" key="9">
    <source>
        <dbReference type="SAM" id="Coils"/>
    </source>
</evidence>
<keyword evidence="3" id="KW-0597">Phosphoprotein</keyword>
<keyword evidence="10" id="KW-0472">Membrane</keyword>
<evidence type="ECO:0000259" key="11">
    <source>
        <dbReference type="PROSITE" id="PS50109"/>
    </source>
</evidence>
<keyword evidence="6 12" id="KW-0418">Kinase</keyword>
<dbReference type="InterPro" id="IPR003661">
    <property type="entry name" value="HisK_dim/P_dom"/>
</dbReference>
<evidence type="ECO:0000256" key="5">
    <source>
        <dbReference type="ARBA" id="ARBA00022741"/>
    </source>
</evidence>
<dbReference type="AlphaFoldDB" id="A0A1W1ZY52"/>
<feature type="domain" description="Histidine kinase" evidence="11">
    <location>
        <begin position="205"/>
        <end position="409"/>
    </location>
</feature>
<reference evidence="12 13" key="1">
    <citation type="submission" date="2017-04" db="EMBL/GenBank/DDBJ databases">
        <authorList>
            <person name="Afonso C.L."/>
            <person name="Miller P.J."/>
            <person name="Scott M.A."/>
            <person name="Spackman E."/>
            <person name="Goraichik I."/>
            <person name="Dimitrov K.M."/>
            <person name="Suarez D.L."/>
            <person name="Swayne D.E."/>
        </authorList>
    </citation>
    <scope>NUCLEOTIDE SEQUENCE [LARGE SCALE GENOMIC DNA]</scope>
    <source>
        <strain evidence="12 13">DSM 5090</strain>
    </source>
</reference>
<proteinExistence type="predicted"/>
<dbReference type="SMART" id="SM00387">
    <property type="entry name" value="HATPase_c"/>
    <property type="match status" value="1"/>
</dbReference>
<dbReference type="SUPFAM" id="SSF55874">
    <property type="entry name" value="ATPase domain of HSP90 chaperone/DNA topoisomerase II/histidine kinase"/>
    <property type="match status" value="1"/>
</dbReference>
<organism evidence="12 13">
    <name type="scientific">Sporomusa malonica</name>
    <dbReference type="NCBI Taxonomy" id="112901"/>
    <lineage>
        <taxon>Bacteria</taxon>
        <taxon>Bacillati</taxon>
        <taxon>Bacillota</taxon>
        <taxon>Negativicutes</taxon>
        <taxon>Selenomonadales</taxon>
        <taxon>Sporomusaceae</taxon>
        <taxon>Sporomusa</taxon>
    </lineage>
</organism>
<dbReference type="InterPro" id="IPR036097">
    <property type="entry name" value="HisK_dim/P_sf"/>
</dbReference>
<evidence type="ECO:0000256" key="1">
    <source>
        <dbReference type="ARBA" id="ARBA00000085"/>
    </source>
</evidence>
<dbReference type="EMBL" id="FWXI01000004">
    <property type="protein sequence ID" value="SMC53347.1"/>
    <property type="molecule type" value="Genomic_DNA"/>
</dbReference>
<dbReference type="SUPFAM" id="SSF47384">
    <property type="entry name" value="Homodimeric domain of signal transducing histidine kinase"/>
    <property type="match status" value="1"/>
</dbReference>
<comment type="catalytic activity">
    <reaction evidence="1">
        <text>ATP + protein L-histidine = ADP + protein N-phospho-L-histidine.</text>
        <dbReference type="EC" id="2.7.13.3"/>
    </reaction>
</comment>
<dbReference type="STRING" id="112901.SAMN04488500_104283"/>
<feature type="transmembrane region" description="Helical" evidence="10">
    <location>
        <begin position="17"/>
        <end position="37"/>
    </location>
</feature>
<gene>
    <name evidence="12" type="ORF">SAMN04488500_104283</name>
</gene>
<dbReference type="Proteomes" id="UP000192738">
    <property type="component" value="Unassembled WGS sequence"/>
</dbReference>
<evidence type="ECO:0000313" key="13">
    <source>
        <dbReference type="Proteomes" id="UP000192738"/>
    </source>
</evidence>
<dbReference type="SMART" id="SM00388">
    <property type="entry name" value="HisKA"/>
    <property type="match status" value="1"/>
</dbReference>
<feature type="coiled-coil region" evidence="9">
    <location>
        <begin position="169"/>
        <end position="196"/>
    </location>
</feature>
<evidence type="ECO:0000256" key="7">
    <source>
        <dbReference type="ARBA" id="ARBA00022840"/>
    </source>
</evidence>
<dbReference type="InterPro" id="IPR004358">
    <property type="entry name" value="Sig_transdc_His_kin-like_C"/>
</dbReference>
<name>A0A1W1ZY52_9FIRM</name>
<keyword evidence="13" id="KW-1185">Reference proteome</keyword>
<evidence type="ECO:0000256" key="2">
    <source>
        <dbReference type="ARBA" id="ARBA00012438"/>
    </source>
</evidence>
<dbReference type="InterPro" id="IPR036890">
    <property type="entry name" value="HATPase_C_sf"/>
</dbReference>
<keyword evidence="9" id="KW-0175">Coiled coil</keyword>
<keyword evidence="5" id="KW-0547">Nucleotide-binding</keyword>
<dbReference type="GO" id="GO:0005524">
    <property type="term" value="F:ATP binding"/>
    <property type="evidence" value="ECO:0007669"/>
    <property type="project" value="UniProtKB-KW"/>
</dbReference>
<protein>
    <recommendedName>
        <fullName evidence="2">histidine kinase</fullName>
        <ecNumber evidence="2">2.7.13.3</ecNumber>
    </recommendedName>
</protein>
<dbReference type="Pfam" id="PF02518">
    <property type="entry name" value="HATPase_c"/>
    <property type="match status" value="1"/>
</dbReference>
<dbReference type="Gene3D" id="3.30.565.10">
    <property type="entry name" value="Histidine kinase-like ATPase, C-terminal domain"/>
    <property type="match status" value="1"/>
</dbReference>
<sequence>MPSRLCFSDDFAKRMKIVSILIGLAVSLTMPIVYFTVSWQEFHYQALLRSEELAYKIKPTIQDNPDLWYYNVVKFMELADESNVRPELESINIFDREGNLIFKQVINGEAGMTHPFRNPIRYNNEIYGFVEIRESVQQLILGTVKMASIFAILGTAIGVSLYMYSVNIVKLAEKDVLSAEQSKRQAESELARLDRLRLVGEMAAAIGHEVRNPLTTVRGYLQFFLMKKELLSLHSKFQLLIDELDRANSIITEFLSMAHNKAIKTKECNLNSLIEELQPLIQSEALIRGLSVELDLKNIPNISVDAKEIKQLILNITQNGLEAMEYGGCLFIKTDVEKSEIRLLIIDQGAGIGPDLLPKMGTPFFTTKETGTGLGLAVCYSIAQRHQAKIDFESGGRCTTCIVRFPYSLQK</sequence>
<dbReference type="PANTHER" id="PTHR43065">
    <property type="entry name" value="SENSOR HISTIDINE KINASE"/>
    <property type="match status" value="1"/>
</dbReference>
<dbReference type="Gene3D" id="1.10.287.130">
    <property type="match status" value="1"/>
</dbReference>
<accession>A0A1W1ZY52</accession>
<dbReference type="OrthoDB" id="9815750at2"/>
<dbReference type="EC" id="2.7.13.3" evidence="2"/>
<evidence type="ECO:0000256" key="4">
    <source>
        <dbReference type="ARBA" id="ARBA00022679"/>
    </source>
</evidence>
<evidence type="ECO:0000256" key="6">
    <source>
        <dbReference type="ARBA" id="ARBA00022777"/>
    </source>
</evidence>
<evidence type="ECO:0000313" key="12">
    <source>
        <dbReference type="EMBL" id="SMC53347.1"/>
    </source>
</evidence>
<dbReference type="Pfam" id="PF00512">
    <property type="entry name" value="HisKA"/>
    <property type="match status" value="1"/>
</dbReference>
<keyword evidence="4" id="KW-0808">Transferase</keyword>
<dbReference type="PANTHER" id="PTHR43065:SF46">
    <property type="entry name" value="C4-DICARBOXYLATE TRANSPORT SENSOR PROTEIN DCTB"/>
    <property type="match status" value="1"/>
</dbReference>
<evidence type="ECO:0000256" key="10">
    <source>
        <dbReference type="SAM" id="Phobius"/>
    </source>
</evidence>
<dbReference type="GO" id="GO:0000155">
    <property type="term" value="F:phosphorelay sensor kinase activity"/>
    <property type="evidence" value="ECO:0007669"/>
    <property type="project" value="InterPro"/>
</dbReference>
<evidence type="ECO:0000256" key="3">
    <source>
        <dbReference type="ARBA" id="ARBA00022553"/>
    </source>
</evidence>
<keyword evidence="10" id="KW-0812">Transmembrane</keyword>